<reference evidence="2 3" key="2">
    <citation type="submission" date="2018-11" db="EMBL/GenBank/DDBJ databases">
        <authorList>
            <consortium name="Pathogen Informatics"/>
        </authorList>
    </citation>
    <scope>NUCLEOTIDE SEQUENCE [LARGE SCALE GENOMIC DNA]</scope>
</reference>
<evidence type="ECO:0000313" key="2">
    <source>
        <dbReference type="EMBL" id="VDN83804.1"/>
    </source>
</evidence>
<dbReference type="AlphaFoldDB" id="A0A0N4T368"/>
<evidence type="ECO:0000256" key="1">
    <source>
        <dbReference type="SAM" id="Phobius"/>
    </source>
</evidence>
<feature type="transmembrane region" description="Helical" evidence="1">
    <location>
        <begin position="34"/>
        <end position="55"/>
    </location>
</feature>
<gene>
    <name evidence="2" type="ORF">BPAG_LOCUS2618</name>
</gene>
<sequence>MCSYTILPAHFTDANYHRRCGIHVQTLLLFHEPITGLITIAAILIGVILLINPSLHRKTSLYNQFFHHYARVRANHYLLLYRIAIALWIAIHIIHIITIITSILATQVSLLFIYANLLTYN</sequence>
<organism evidence="4">
    <name type="scientific">Brugia pahangi</name>
    <name type="common">Filarial nematode worm</name>
    <dbReference type="NCBI Taxonomy" id="6280"/>
    <lineage>
        <taxon>Eukaryota</taxon>
        <taxon>Metazoa</taxon>
        <taxon>Ecdysozoa</taxon>
        <taxon>Nematoda</taxon>
        <taxon>Chromadorea</taxon>
        <taxon>Rhabditida</taxon>
        <taxon>Spirurina</taxon>
        <taxon>Spiruromorpha</taxon>
        <taxon>Filarioidea</taxon>
        <taxon>Onchocercidae</taxon>
        <taxon>Brugia</taxon>
    </lineage>
</organism>
<evidence type="ECO:0000313" key="3">
    <source>
        <dbReference type="Proteomes" id="UP000278627"/>
    </source>
</evidence>
<reference evidence="4" key="1">
    <citation type="submission" date="2017-02" db="UniProtKB">
        <authorList>
            <consortium name="WormBaseParasite"/>
        </authorList>
    </citation>
    <scope>IDENTIFICATION</scope>
</reference>
<dbReference type="STRING" id="6280.A0A0N4T368"/>
<keyword evidence="1" id="KW-0472">Membrane</keyword>
<dbReference type="Proteomes" id="UP000278627">
    <property type="component" value="Unassembled WGS sequence"/>
</dbReference>
<dbReference type="WBParaSite" id="BPAG_0000264801-mRNA-1">
    <property type="protein sequence ID" value="BPAG_0000264801-mRNA-1"/>
    <property type="gene ID" value="BPAG_0000264801"/>
</dbReference>
<feature type="transmembrane region" description="Helical" evidence="1">
    <location>
        <begin position="103"/>
        <end position="120"/>
    </location>
</feature>
<proteinExistence type="predicted"/>
<evidence type="ECO:0000313" key="4">
    <source>
        <dbReference type="WBParaSite" id="BPAG_0000264801-mRNA-1"/>
    </source>
</evidence>
<dbReference type="EMBL" id="UZAD01000431">
    <property type="protein sequence ID" value="VDN83804.1"/>
    <property type="molecule type" value="Genomic_DNA"/>
</dbReference>
<keyword evidence="3" id="KW-1185">Reference proteome</keyword>
<keyword evidence="1" id="KW-1133">Transmembrane helix</keyword>
<protein>
    <submittedName>
        <fullName evidence="4">CYTB_NTER domain-containing protein</fullName>
    </submittedName>
</protein>
<name>A0A0N4T368_BRUPA</name>
<accession>A0A0N4T368</accession>
<keyword evidence="1" id="KW-0812">Transmembrane</keyword>
<feature type="transmembrane region" description="Helical" evidence="1">
    <location>
        <begin position="76"/>
        <end position="97"/>
    </location>
</feature>